<dbReference type="SUPFAM" id="SSF53756">
    <property type="entry name" value="UDP-Glycosyltransferase/glycogen phosphorylase"/>
    <property type="match status" value="1"/>
</dbReference>
<sequence length="314" mass="34172">MTIPCPSYADIRLALARPGRMGAMISDFAPDALHIATEGPIGWAARRWCLRHDLPFTTAWHTNFPDYVALRSPIPERWLYGAMRRFHAPSAGIMVATPTVARKLRSKGFGNIRPWSRGVDTALFRPHLPYPDDLLPADLPRPLHLCVGRVAVEKNIEAFLSLDLPGSQIVVGDGPARAALSARYPRAIFTGSQSGEALARLYAAADVFVFPSRTDTFGLVMLEALASGVPVAAFPVEGPLDVIGADGRGVIPDYHVLIGGLDDDLRTAISRALTARPEDCRRYAEAFSWQASAHQFLSHLYVPAEMPDQAALVA</sequence>
<dbReference type="InterPro" id="IPR050194">
    <property type="entry name" value="Glycosyltransferase_grp1"/>
</dbReference>
<dbReference type="CDD" id="cd03814">
    <property type="entry name" value="GT4-like"/>
    <property type="match status" value="1"/>
</dbReference>
<organism evidence="2 3">
    <name type="scientific">Iodidimonas nitroreducens</name>
    <dbReference type="NCBI Taxonomy" id="1236968"/>
    <lineage>
        <taxon>Bacteria</taxon>
        <taxon>Pseudomonadati</taxon>
        <taxon>Pseudomonadota</taxon>
        <taxon>Alphaproteobacteria</taxon>
        <taxon>Iodidimonadales</taxon>
        <taxon>Iodidimonadaceae</taxon>
        <taxon>Iodidimonas</taxon>
    </lineage>
</organism>
<dbReference type="Pfam" id="PF13439">
    <property type="entry name" value="Glyco_transf_4"/>
    <property type="match status" value="1"/>
</dbReference>
<protein>
    <submittedName>
        <fullName evidence="2">GDP-mannose-dependent alpha-mannosyltransferase</fullName>
    </submittedName>
</protein>
<evidence type="ECO:0000259" key="1">
    <source>
        <dbReference type="Pfam" id="PF13439"/>
    </source>
</evidence>
<keyword evidence="3" id="KW-1185">Reference proteome</keyword>
<dbReference type="EMBL" id="BKCN01000006">
    <property type="protein sequence ID" value="GER03935.1"/>
    <property type="molecule type" value="Genomic_DNA"/>
</dbReference>
<evidence type="ECO:0000313" key="2">
    <source>
        <dbReference type="EMBL" id="GER03935.1"/>
    </source>
</evidence>
<dbReference type="GO" id="GO:0016757">
    <property type="term" value="F:glycosyltransferase activity"/>
    <property type="evidence" value="ECO:0007669"/>
    <property type="project" value="UniProtKB-KW"/>
</dbReference>
<comment type="caution">
    <text evidence="2">The sequence shown here is derived from an EMBL/GenBank/DDBJ whole genome shotgun (WGS) entry which is preliminary data.</text>
</comment>
<dbReference type="Proteomes" id="UP000324996">
    <property type="component" value="Unassembled WGS sequence"/>
</dbReference>
<dbReference type="PANTHER" id="PTHR45947:SF3">
    <property type="entry name" value="SULFOQUINOVOSYL TRANSFERASE SQD2"/>
    <property type="match status" value="1"/>
</dbReference>
<dbReference type="PANTHER" id="PTHR45947">
    <property type="entry name" value="SULFOQUINOVOSYL TRANSFERASE SQD2"/>
    <property type="match status" value="1"/>
</dbReference>
<dbReference type="Pfam" id="PF13692">
    <property type="entry name" value="Glyco_trans_1_4"/>
    <property type="match status" value="1"/>
</dbReference>
<feature type="domain" description="Glycosyltransferase subfamily 4-like N-terminal" evidence="1">
    <location>
        <begin position="3"/>
        <end position="122"/>
    </location>
</feature>
<keyword evidence="2" id="KW-0808">Transferase</keyword>
<evidence type="ECO:0000313" key="3">
    <source>
        <dbReference type="Proteomes" id="UP000324996"/>
    </source>
</evidence>
<proteinExistence type="predicted"/>
<name>A0A5A7N8I1_9PROT</name>
<dbReference type="Gene3D" id="3.40.50.2000">
    <property type="entry name" value="Glycogen Phosphorylase B"/>
    <property type="match status" value="2"/>
</dbReference>
<accession>A0A5A7N8I1</accession>
<keyword evidence="2" id="KW-0328">Glycosyltransferase</keyword>
<gene>
    <name evidence="2" type="primary">gtrA</name>
    <name evidence="2" type="ORF">JCM17846_16170</name>
</gene>
<dbReference type="InterPro" id="IPR028098">
    <property type="entry name" value="Glyco_trans_4-like_N"/>
</dbReference>
<reference evidence="2 3" key="1">
    <citation type="submission" date="2019-09" db="EMBL/GenBank/DDBJ databases">
        <title>NBRP : Genome information of microbial organism related human and environment.</title>
        <authorList>
            <person name="Hattori M."/>
            <person name="Oshima K."/>
            <person name="Inaba H."/>
            <person name="Suda W."/>
            <person name="Sakamoto M."/>
            <person name="Iino T."/>
            <person name="Kitahara M."/>
            <person name="Oshida Y."/>
            <person name="Iida T."/>
            <person name="Kudo T."/>
            <person name="Itoh T."/>
            <person name="Ohkuma M."/>
        </authorList>
    </citation>
    <scope>NUCLEOTIDE SEQUENCE [LARGE SCALE GENOMIC DNA]</scope>
    <source>
        <strain evidence="2 3">Q-1</strain>
    </source>
</reference>
<dbReference type="AlphaFoldDB" id="A0A5A7N8I1"/>